<dbReference type="eggNOG" id="ENOG5033APK">
    <property type="taxonomic scope" value="Bacteria"/>
</dbReference>
<dbReference type="EMBL" id="CP001629">
    <property type="protein sequence ID" value="ACU90749.1"/>
    <property type="molecule type" value="Genomic_DNA"/>
</dbReference>
<name>C7LSZ9_DESBD</name>
<feature type="transmembrane region" description="Helical" evidence="1">
    <location>
        <begin position="12"/>
        <end position="31"/>
    </location>
</feature>
<keyword evidence="1" id="KW-0812">Transmembrane</keyword>
<dbReference type="Proteomes" id="UP000002216">
    <property type="component" value="Chromosome"/>
</dbReference>
<keyword evidence="3" id="KW-1185">Reference proteome</keyword>
<protein>
    <submittedName>
        <fullName evidence="2">Uncharacterized protein</fullName>
    </submittedName>
</protein>
<keyword evidence="1" id="KW-0472">Membrane</keyword>
<evidence type="ECO:0000256" key="1">
    <source>
        <dbReference type="SAM" id="Phobius"/>
    </source>
</evidence>
<feature type="transmembrane region" description="Helical" evidence="1">
    <location>
        <begin position="43"/>
        <end position="61"/>
    </location>
</feature>
<evidence type="ECO:0000313" key="3">
    <source>
        <dbReference type="Proteomes" id="UP000002216"/>
    </source>
</evidence>
<gene>
    <name evidence="2" type="ordered locus">Dbac_2672</name>
</gene>
<dbReference type="KEGG" id="dba:Dbac_2672"/>
<evidence type="ECO:0000313" key="2">
    <source>
        <dbReference type="EMBL" id="ACU90749.1"/>
    </source>
</evidence>
<dbReference type="AlphaFoldDB" id="C7LSZ9"/>
<dbReference type="OrthoDB" id="5432483at2"/>
<organism evidence="2 3">
    <name type="scientific">Desulfomicrobium baculatum (strain DSM 4028 / VKM B-1378 / X)</name>
    <name type="common">Desulfovibrio baculatus</name>
    <dbReference type="NCBI Taxonomy" id="525897"/>
    <lineage>
        <taxon>Bacteria</taxon>
        <taxon>Pseudomonadati</taxon>
        <taxon>Thermodesulfobacteriota</taxon>
        <taxon>Desulfovibrionia</taxon>
        <taxon>Desulfovibrionales</taxon>
        <taxon>Desulfomicrobiaceae</taxon>
        <taxon>Desulfomicrobium</taxon>
    </lineage>
</organism>
<dbReference type="RefSeq" id="WP_015774838.1">
    <property type="nucleotide sequence ID" value="NC_013173.1"/>
</dbReference>
<reference evidence="2 3" key="1">
    <citation type="journal article" date="2009" name="Stand. Genomic Sci.">
        <title>Complete genome sequence of Desulfomicrobium baculatum type strain (X).</title>
        <authorList>
            <person name="Copeland A."/>
            <person name="Spring S."/>
            <person name="Goker M."/>
            <person name="Schneider S."/>
            <person name="Lapidus A."/>
            <person name="Del Rio T.G."/>
            <person name="Tice H."/>
            <person name="Cheng J.F."/>
            <person name="Chen F."/>
            <person name="Nolan M."/>
            <person name="Bruce D."/>
            <person name="Goodwin L."/>
            <person name="Pitluck S."/>
            <person name="Ivanova N."/>
            <person name="Mavrommatis K."/>
            <person name="Ovchinnikova G."/>
            <person name="Pati A."/>
            <person name="Chen A."/>
            <person name="Palaniappan K."/>
            <person name="Land M."/>
            <person name="Hauser L."/>
            <person name="Chang Y.J."/>
            <person name="Jeffries C.C."/>
            <person name="Meincke L."/>
            <person name="Sims D."/>
            <person name="Brettin T."/>
            <person name="Detter J.C."/>
            <person name="Han C."/>
            <person name="Chain P."/>
            <person name="Bristow J."/>
            <person name="Eisen J.A."/>
            <person name="Markowitz V."/>
            <person name="Hugenholtz P."/>
            <person name="Kyrpides N.C."/>
            <person name="Klenk H.P."/>
            <person name="Lucas S."/>
        </authorList>
    </citation>
    <scope>NUCLEOTIDE SEQUENCE [LARGE SCALE GENOMIC DNA]</scope>
    <source>
        <strain evidence="3">DSM 4028 / VKM B-1378 / X</strain>
    </source>
</reference>
<sequence length="98" mass="10563">MATTQSNSKPFGRTILFGTLTAAFYTGFFAYGDTIAAHFAQGSFWAAGPIATVFAVSYLHGEFASNLWSVLGISAIRKDTRKTVEATKRPAQRPVLNA</sequence>
<accession>C7LSZ9</accession>
<keyword evidence="1" id="KW-1133">Transmembrane helix</keyword>
<dbReference type="STRING" id="525897.Dbac_2672"/>
<proteinExistence type="predicted"/>
<dbReference type="HOGENOM" id="CLU_176880_0_0_7"/>